<sequence length="321" mass="36882">MDLVLSIADDLVLDKLWAKLVPLEAFAASPELLASANATASFLPLAAAASKWTQFVTYLPHPPLQAAAAKTVANVSAWPREYIPRQLLSLVLITMIGIHLLYFLIAGFSYYVIFNHEMMKHPRFLKNQVKLEIQKSMSSFPGMMLLTVPWFQAEVMGYSKMYDGLDTYGYTYLALSVPLFLLFTDYCIYWIHRWLHLPIIYKYIHKPHHKWIIPTPFASHAFHPLDGYAQSLPYHLFPFIFPIHRTMYLVLFVCVNIWSIFKIINGPAHHTLHHIYFTVNYGQYFTWADRAGGSYRHPDSSLDPLNDIKEAEKAAAALKTE</sequence>
<feature type="domain" description="Fatty acid hydroxylase" evidence="6">
    <location>
        <begin position="178"/>
        <end position="293"/>
    </location>
</feature>
<dbReference type="PANTHER" id="PTHR11863">
    <property type="entry name" value="STEROL DESATURASE"/>
    <property type="match status" value="1"/>
</dbReference>
<dbReference type="InterPro" id="IPR050307">
    <property type="entry name" value="Sterol_Desaturase_Related"/>
</dbReference>
<gene>
    <name evidence="7" type="ORF">FA13DRAFT_1817567</name>
</gene>
<reference evidence="7 8" key="1">
    <citation type="journal article" date="2019" name="Nat. Ecol. Evol.">
        <title>Megaphylogeny resolves global patterns of mushroom evolution.</title>
        <authorList>
            <person name="Varga T."/>
            <person name="Krizsan K."/>
            <person name="Foldi C."/>
            <person name="Dima B."/>
            <person name="Sanchez-Garcia M."/>
            <person name="Sanchez-Ramirez S."/>
            <person name="Szollosi G.J."/>
            <person name="Szarkandi J.G."/>
            <person name="Papp V."/>
            <person name="Albert L."/>
            <person name="Andreopoulos W."/>
            <person name="Angelini C."/>
            <person name="Antonin V."/>
            <person name="Barry K.W."/>
            <person name="Bougher N.L."/>
            <person name="Buchanan P."/>
            <person name="Buyck B."/>
            <person name="Bense V."/>
            <person name="Catcheside P."/>
            <person name="Chovatia M."/>
            <person name="Cooper J."/>
            <person name="Damon W."/>
            <person name="Desjardin D."/>
            <person name="Finy P."/>
            <person name="Geml J."/>
            <person name="Haridas S."/>
            <person name="Hughes K."/>
            <person name="Justo A."/>
            <person name="Karasinski D."/>
            <person name="Kautmanova I."/>
            <person name="Kiss B."/>
            <person name="Kocsube S."/>
            <person name="Kotiranta H."/>
            <person name="LaButti K.M."/>
            <person name="Lechner B.E."/>
            <person name="Liimatainen K."/>
            <person name="Lipzen A."/>
            <person name="Lukacs Z."/>
            <person name="Mihaltcheva S."/>
            <person name="Morgado L.N."/>
            <person name="Niskanen T."/>
            <person name="Noordeloos M.E."/>
            <person name="Ohm R.A."/>
            <person name="Ortiz-Santana B."/>
            <person name="Ovrebo C."/>
            <person name="Racz N."/>
            <person name="Riley R."/>
            <person name="Savchenko A."/>
            <person name="Shiryaev A."/>
            <person name="Soop K."/>
            <person name="Spirin V."/>
            <person name="Szebenyi C."/>
            <person name="Tomsovsky M."/>
            <person name="Tulloss R.E."/>
            <person name="Uehling J."/>
            <person name="Grigoriev I.V."/>
            <person name="Vagvolgyi C."/>
            <person name="Papp T."/>
            <person name="Martin F.M."/>
            <person name="Miettinen O."/>
            <person name="Hibbett D.S."/>
            <person name="Nagy L.G."/>
        </authorList>
    </citation>
    <scope>NUCLEOTIDE SEQUENCE [LARGE SCALE GENOMIC DNA]</scope>
    <source>
        <strain evidence="7 8">FP101781</strain>
    </source>
</reference>
<dbReference type="Pfam" id="PF04116">
    <property type="entry name" value="FA_hydroxylase"/>
    <property type="match status" value="1"/>
</dbReference>
<evidence type="ECO:0000256" key="1">
    <source>
        <dbReference type="ARBA" id="ARBA00004370"/>
    </source>
</evidence>
<comment type="caution">
    <text evidence="7">The sequence shown here is derived from an EMBL/GenBank/DDBJ whole genome shotgun (WGS) entry which is preliminary data.</text>
</comment>
<evidence type="ECO:0000256" key="2">
    <source>
        <dbReference type="ARBA" id="ARBA00022692"/>
    </source>
</evidence>
<evidence type="ECO:0000256" key="3">
    <source>
        <dbReference type="ARBA" id="ARBA00022989"/>
    </source>
</evidence>
<dbReference type="EMBL" id="QPFP01000059">
    <property type="protein sequence ID" value="TEB25186.1"/>
    <property type="molecule type" value="Genomic_DNA"/>
</dbReference>
<evidence type="ECO:0000313" key="8">
    <source>
        <dbReference type="Proteomes" id="UP000298030"/>
    </source>
</evidence>
<dbReference type="GO" id="GO:0005506">
    <property type="term" value="F:iron ion binding"/>
    <property type="evidence" value="ECO:0007669"/>
    <property type="project" value="InterPro"/>
</dbReference>
<dbReference type="AlphaFoldDB" id="A0A4Y7STK6"/>
<keyword evidence="8" id="KW-1185">Reference proteome</keyword>
<proteinExistence type="predicted"/>
<keyword evidence="2 5" id="KW-0812">Transmembrane</keyword>
<feature type="transmembrane region" description="Helical" evidence="5">
    <location>
        <begin position="246"/>
        <end position="264"/>
    </location>
</feature>
<dbReference type="InterPro" id="IPR006694">
    <property type="entry name" value="Fatty_acid_hydroxylase"/>
</dbReference>
<dbReference type="GO" id="GO:0008610">
    <property type="term" value="P:lipid biosynthetic process"/>
    <property type="evidence" value="ECO:0007669"/>
    <property type="project" value="InterPro"/>
</dbReference>
<keyword evidence="3 5" id="KW-1133">Transmembrane helix</keyword>
<organism evidence="7 8">
    <name type="scientific">Coprinellus micaceus</name>
    <name type="common">Glistening ink-cap mushroom</name>
    <name type="synonym">Coprinus micaceus</name>
    <dbReference type="NCBI Taxonomy" id="71717"/>
    <lineage>
        <taxon>Eukaryota</taxon>
        <taxon>Fungi</taxon>
        <taxon>Dikarya</taxon>
        <taxon>Basidiomycota</taxon>
        <taxon>Agaricomycotina</taxon>
        <taxon>Agaricomycetes</taxon>
        <taxon>Agaricomycetidae</taxon>
        <taxon>Agaricales</taxon>
        <taxon>Agaricineae</taxon>
        <taxon>Psathyrellaceae</taxon>
        <taxon>Coprinellus</taxon>
    </lineage>
</organism>
<keyword evidence="4 5" id="KW-0472">Membrane</keyword>
<evidence type="ECO:0000256" key="5">
    <source>
        <dbReference type="SAM" id="Phobius"/>
    </source>
</evidence>
<accession>A0A4Y7STK6</accession>
<comment type="subcellular location">
    <subcellularLocation>
        <location evidence="1">Membrane</location>
    </subcellularLocation>
</comment>
<dbReference type="Proteomes" id="UP000298030">
    <property type="component" value="Unassembled WGS sequence"/>
</dbReference>
<protein>
    <submittedName>
        <fullName evidence="7">Fatty acid hydroxylase</fullName>
    </submittedName>
</protein>
<evidence type="ECO:0000313" key="7">
    <source>
        <dbReference type="EMBL" id="TEB25186.1"/>
    </source>
</evidence>
<dbReference type="STRING" id="71717.A0A4Y7STK6"/>
<evidence type="ECO:0000259" key="6">
    <source>
        <dbReference type="Pfam" id="PF04116"/>
    </source>
</evidence>
<feature type="transmembrane region" description="Helical" evidence="5">
    <location>
        <begin position="172"/>
        <end position="192"/>
    </location>
</feature>
<name>A0A4Y7STK6_COPMI</name>
<dbReference type="GO" id="GO:0016491">
    <property type="term" value="F:oxidoreductase activity"/>
    <property type="evidence" value="ECO:0007669"/>
    <property type="project" value="InterPro"/>
</dbReference>
<dbReference type="OrthoDB" id="6354873at2759"/>
<dbReference type="GO" id="GO:0016020">
    <property type="term" value="C:membrane"/>
    <property type="evidence" value="ECO:0007669"/>
    <property type="project" value="UniProtKB-SubCell"/>
</dbReference>
<feature type="transmembrane region" description="Helical" evidence="5">
    <location>
        <begin position="87"/>
        <end position="113"/>
    </location>
</feature>
<evidence type="ECO:0000256" key="4">
    <source>
        <dbReference type="ARBA" id="ARBA00023136"/>
    </source>
</evidence>